<dbReference type="CDD" id="cd04301">
    <property type="entry name" value="NAT_SF"/>
    <property type="match status" value="1"/>
</dbReference>
<evidence type="ECO:0000313" key="4">
    <source>
        <dbReference type="EMBL" id="PSR44571.1"/>
    </source>
</evidence>
<dbReference type="Proteomes" id="UP000240892">
    <property type="component" value="Unassembled WGS sequence"/>
</dbReference>
<evidence type="ECO:0000259" key="3">
    <source>
        <dbReference type="PROSITE" id="PS51186"/>
    </source>
</evidence>
<protein>
    <submittedName>
        <fullName evidence="4">GNAT family N-acetyltransferase</fullName>
    </submittedName>
</protein>
<keyword evidence="1 4" id="KW-0808">Transferase</keyword>
<dbReference type="AlphaFoldDB" id="A0A2T2XWE1"/>
<dbReference type="InterPro" id="IPR016181">
    <property type="entry name" value="Acyl_CoA_acyltransferase"/>
</dbReference>
<dbReference type="SUPFAM" id="SSF55729">
    <property type="entry name" value="Acyl-CoA N-acyltransferases (Nat)"/>
    <property type="match status" value="1"/>
</dbReference>
<dbReference type="RefSeq" id="WP_106930626.1">
    <property type="nucleotide sequence ID" value="NZ_CABMMU010000028.1"/>
</dbReference>
<reference evidence="4 5" key="1">
    <citation type="submission" date="2018-03" db="EMBL/GenBank/DDBJ databases">
        <title>First report of an OXA-48+CTX-M-M-producing Kluyvera ascorbata clone recovered from patients admitted in a University Hospital in Madrid, Spain.</title>
        <authorList>
            <person name="Hernandez-Garcia M."/>
            <person name="Leon-Sampedro R."/>
            <person name="Perez-Viso B."/>
            <person name="Morosini M.I."/>
            <person name="Lopez-Fresnena N."/>
            <person name="Coque T.M."/>
            <person name="Bonten M."/>
            <person name="Malhotra-Kumar S."/>
            <person name="Ruiz-Garbajosa P."/>
            <person name="Canton R."/>
        </authorList>
    </citation>
    <scope>NUCLEOTIDE SEQUENCE [LARGE SCALE GENOMIC DNA]</scope>
    <source>
        <strain evidence="4 5">KA2</strain>
    </source>
</reference>
<evidence type="ECO:0000256" key="2">
    <source>
        <dbReference type="ARBA" id="ARBA00023315"/>
    </source>
</evidence>
<dbReference type="PANTHER" id="PTHR43877:SF2">
    <property type="entry name" value="AMINOALKYLPHOSPHONATE N-ACETYLTRANSFERASE-RELATED"/>
    <property type="match status" value="1"/>
</dbReference>
<dbReference type="Pfam" id="PF00583">
    <property type="entry name" value="Acetyltransf_1"/>
    <property type="match status" value="1"/>
</dbReference>
<evidence type="ECO:0000313" key="5">
    <source>
        <dbReference type="Proteomes" id="UP000240892"/>
    </source>
</evidence>
<sequence>MYAFMLTSPAEPAVVRLIAALDQYQSMLYPAESNHLLDLSMLPAEQVIILLIRHGEKAIGCGAVVMGEDGHGEMKRVFIEPTHRGKQLGERLLVELETVAVQRGCTLLRLETGIHQHAAIRLYTRCGYRSCEAFAPYSPDPLSVFMMKPLASEAHPATQ</sequence>
<dbReference type="PROSITE" id="PS51186">
    <property type="entry name" value="GNAT"/>
    <property type="match status" value="1"/>
</dbReference>
<name>A0A2T2XWE1_9ENTR</name>
<evidence type="ECO:0000256" key="1">
    <source>
        <dbReference type="ARBA" id="ARBA00022679"/>
    </source>
</evidence>
<feature type="domain" description="N-acetyltransferase" evidence="3">
    <location>
        <begin position="5"/>
        <end position="151"/>
    </location>
</feature>
<keyword evidence="5" id="KW-1185">Reference proteome</keyword>
<dbReference type="GO" id="GO:0016747">
    <property type="term" value="F:acyltransferase activity, transferring groups other than amino-acyl groups"/>
    <property type="evidence" value="ECO:0007669"/>
    <property type="project" value="InterPro"/>
</dbReference>
<dbReference type="PANTHER" id="PTHR43877">
    <property type="entry name" value="AMINOALKYLPHOSPHONATE N-ACETYLTRANSFERASE-RELATED-RELATED"/>
    <property type="match status" value="1"/>
</dbReference>
<dbReference type="InterPro" id="IPR050832">
    <property type="entry name" value="Bact_Acetyltransf"/>
</dbReference>
<dbReference type="EMBL" id="PYHO01000028">
    <property type="protein sequence ID" value="PSR44571.1"/>
    <property type="molecule type" value="Genomic_DNA"/>
</dbReference>
<proteinExistence type="predicted"/>
<keyword evidence="2" id="KW-0012">Acyltransferase</keyword>
<gene>
    <name evidence="4" type="ORF">C8256_22540</name>
</gene>
<dbReference type="InterPro" id="IPR000182">
    <property type="entry name" value="GNAT_dom"/>
</dbReference>
<organism evidence="4 5">
    <name type="scientific">Kluyvera genomosp. 2</name>
    <dbReference type="NCBI Taxonomy" id="2774054"/>
    <lineage>
        <taxon>Bacteria</taxon>
        <taxon>Pseudomonadati</taxon>
        <taxon>Pseudomonadota</taxon>
        <taxon>Gammaproteobacteria</taxon>
        <taxon>Enterobacterales</taxon>
        <taxon>Enterobacteriaceae</taxon>
        <taxon>Kluyvera</taxon>
    </lineage>
</organism>
<dbReference type="Gene3D" id="3.40.630.30">
    <property type="match status" value="1"/>
</dbReference>
<accession>A0A2T2XWE1</accession>
<comment type="caution">
    <text evidence="4">The sequence shown here is derived from an EMBL/GenBank/DDBJ whole genome shotgun (WGS) entry which is preliminary data.</text>
</comment>